<organism evidence="1 2">
    <name type="scientific">Liparis tanakae</name>
    <name type="common">Tanaka's snailfish</name>
    <dbReference type="NCBI Taxonomy" id="230148"/>
    <lineage>
        <taxon>Eukaryota</taxon>
        <taxon>Metazoa</taxon>
        <taxon>Chordata</taxon>
        <taxon>Craniata</taxon>
        <taxon>Vertebrata</taxon>
        <taxon>Euteleostomi</taxon>
        <taxon>Actinopterygii</taxon>
        <taxon>Neopterygii</taxon>
        <taxon>Teleostei</taxon>
        <taxon>Neoteleostei</taxon>
        <taxon>Acanthomorphata</taxon>
        <taxon>Eupercaria</taxon>
        <taxon>Perciformes</taxon>
        <taxon>Cottioidei</taxon>
        <taxon>Cottales</taxon>
        <taxon>Liparidae</taxon>
        <taxon>Liparis</taxon>
    </lineage>
</organism>
<proteinExistence type="predicted"/>
<accession>A0A4Z2J3R6</accession>
<sequence>MSQLGKKMSSGLPFGSFQLRKVVERAYLELHLVSENFQAIVFLFLFPLPLELLRLSLLPPPLQHICPEQDPRGSTANAQDVLLVLVASVALQLLLVGMPRLLQGEQGSGQQLFLVSLKLLSHHSQLRLGEAQPVPHTFVLHLEDQHGTEKAFAHGMGSSAREERARLAVVMTMQGGGINQLSKEVEGLDQGVLQLRRLSRAPLFSASALESVVAKWRRDMQRSLSNLQARNDGGQRGMPAPEQSPVTEEGLLLTICNSSTGRNMEADNTATHILASVKEQLLAGKPELHSVTPFSSKSSTDGLFEASGPTLYECNDSSTLVKA</sequence>
<dbReference type="AlphaFoldDB" id="A0A4Z2J3R6"/>
<evidence type="ECO:0000313" key="2">
    <source>
        <dbReference type="Proteomes" id="UP000314294"/>
    </source>
</evidence>
<gene>
    <name evidence="1" type="ORF">EYF80_005224</name>
</gene>
<evidence type="ECO:0000313" key="1">
    <source>
        <dbReference type="EMBL" id="TNN84524.1"/>
    </source>
</evidence>
<dbReference type="Proteomes" id="UP000314294">
    <property type="component" value="Unassembled WGS sequence"/>
</dbReference>
<reference evidence="1 2" key="1">
    <citation type="submission" date="2019-03" db="EMBL/GenBank/DDBJ databases">
        <title>First draft genome of Liparis tanakae, snailfish: a comprehensive survey of snailfish specific genes.</title>
        <authorList>
            <person name="Kim W."/>
            <person name="Song I."/>
            <person name="Jeong J.-H."/>
            <person name="Kim D."/>
            <person name="Kim S."/>
            <person name="Ryu S."/>
            <person name="Song J.Y."/>
            <person name="Lee S.K."/>
        </authorList>
    </citation>
    <scope>NUCLEOTIDE SEQUENCE [LARGE SCALE GENOMIC DNA]</scope>
    <source>
        <tissue evidence="1">Muscle</tissue>
    </source>
</reference>
<keyword evidence="2" id="KW-1185">Reference proteome</keyword>
<name>A0A4Z2J3R6_9TELE</name>
<comment type="caution">
    <text evidence="1">The sequence shown here is derived from an EMBL/GenBank/DDBJ whole genome shotgun (WGS) entry which is preliminary data.</text>
</comment>
<protein>
    <submittedName>
        <fullName evidence="1">Uncharacterized protein</fullName>
    </submittedName>
</protein>
<dbReference type="EMBL" id="SRLO01000026">
    <property type="protein sequence ID" value="TNN84524.1"/>
    <property type="molecule type" value="Genomic_DNA"/>
</dbReference>
<dbReference type="OrthoDB" id="9805541at2759"/>